<protein>
    <recommendedName>
        <fullName evidence="4">Penicillin-binding protein activator LpoB</fullName>
    </recommendedName>
</protein>
<dbReference type="RefSeq" id="WP_166915768.1">
    <property type="nucleotide sequence ID" value="NZ_CP050253.1"/>
</dbReference>
<dbReference type="AlphaFoldDB" id="A0A6G9IAE4"/>
<feature type="signal peptide" evidence="1">
    <location>
        <begin position="1"/>
        <end position="23"/>
    </location>
</feature>
<sequence>MMKKRFGYVLVIGLMLLLTGCHLTQSTAPIKSVEEVKQPETGIEQPPKIVTTDWKTILAPLVAELIQTTQPDANNLLLVSDIKNNTGDYLAGNNVSDALASLLREQDLYVVLDKSFVNAGKQALGISSDDVLVSRTKVVGLARYVNANYVLFTTINSLPKSPDIQANVALELISAQTGEIIWDFSSDELSNNN</sequence>
<dbReference type="PANTHER" id="PTHR40593:SF1">
    <property type="entry name" value="PENICILLIN-BINDING PROTEIN ACTIVATOR LPOB"/>
    <property type="match status" value="1"/>
</dbReference>
<proteinExistence type="predicted"/>
<organism evidence="2 3">
    <name type="scientific">Zophobihabitans entericus</name>
    <dbReference type="NCBI Taxonomy" id="1635327"/>
    <lineage>
        <taxon>Bacteria</taxon>
        <taxon>Pseudomonadati</taxon>
        <taxon>Pseudomonadota</taxon>
        <taxon>Gammaproteobacteria</taxon>
        <taxon>Orbales</taxon>
        <taxon>Orbaceae</taxon>
        <taxon>Zophobihabitans</taxon>
    </lineage>
</organism>
<gene>
    <name evidence="2" type="ORF">IPMB12_05625</name>
</gene>
<dbReference type="Proteomes" id="UP000501168">
    <property type="component" value="Chromosome"/>
</dbReference>
<name>A0A6G9IAE4_9GAMM</name>
<evidence type="ECO:0000256" key="1">
    <source>
        <dbReference type="SAM" id="SignalP"/>
    </source>
</evidence>
<dbReference type="KEGG" id="orb:IPMB12_05625"/>
<keyword evidence="1" id="KW-0732">Signal</keyword>
<dbReference type="GO" id="GO:0009252">
    <property type="term" value="P:peptidoglycan biosynthetic process"/>
    <property type="evidence" value="ECO:0007669"/>
    <property type="project" value="TreeGrafter"/>
</dbReference>
<dbReference type="FunCoup" id="A0A6G9IAE4">
    <property type="interactions" value="58"/>
</dbReference>
<accession>A0A6G9IAE4</accession>
<dbReference type="PANTHER" id="PTHR40593">
    <property type="entry name" value="PENICILLIN-BINDING PROTEIN ACTIVATOR LPOB"/>
    <property type="match status" value="1"/>
</dbReference>
<reference evidence="2 3" key="1">
    <citation type="submission" date="2020-03" db="EMBL/GenBank/DDBJ databases">
        <title>Complete genome sequence of Orbus sp. IPMB12 (BCRC 80908).</title>
        <authorList>
            <person name="Lo W.-S."/>
            <person name="Chang T.-H."/>
            <person name="Kuo C.-H."/>
        </authorList>
    </citation>
    <scope>NUCLEOTIDE SEQUENCE [LARGE SCALE GENOMIC DNA]</scope>
    <source>
        <strain evidence="2 3">IPMB12</strain>
    </source>
</reference>
<dbReference type="InterPro" id="IPR014094">
    <property type="entry name" value="LpoB"/>
</dbReference>
<dbReference type="InParanoid" id="A0A6G9IAE4"/>
<evidence type="ECO:0000313" key="3">
    <source>
        <dbReference type="Proteomes" id="UP000501168"/>
    </source>
</evidence>
<dbReference type="Pfam" id="PF13036">
    <property type="entry name" value="LpoB"/>
    <property type="match status" value="1"/>
</dbReference>
<evidence type="ECO:0008006" key="4">
    <source>
        <dbReference type="Google" id="ProtNLM"/>
    </source>
</evidence>
<evidence type="ECO:0000313" key="2">
    <source>
        <dbReference type="EMBL" id="QIQ21205.1"/>
    </source>
</evidence>
<dbReference type="EMBL" id="CP050253">
    <property type="protein sequence ID" value="QIQ21205.1"/>
    <property type="molecule type" value="Genomic_DNA"/>
</dbReference>
<feature type="chain" id="PRO_5026106912" description="Penicillin-binding protein activator LpoB" evidence="1">
    <location>
        <begin position="24"/>
        <end position="193"/>
    </location>
</feature>
<dbReference type="Gene3D" id="3.40.50.10610">
    <property type="entry name" value="ABC-type transport auxiliary lipoprotein component"/>
    <property type="match status" value="1"/>
</dbReference>
<dbReference type="GO" id="GO:0031241">
    <property type="term" value="C:periplasmic side of cell outer membrane"/>
    <property type="evidence" value="ECO:0007669"/>
    <property type="project" value="TreeGrafter"/>
</dbReference>
<dbReference type="PROSITE" id="PS51257">
    <property type="entry name" value="PROKAR_LIPOPROTEIN"/>
    <property type="match status" value="1"/>
</dbReference>
<keyword evidence="3" id="KW-1185">Reference proteome</keyword>
<dbReference type="GO" id="GO:0030234">
    <property type="term" value="F:enzyme regulator activity"/>
    <property type="evidence" value="ECO:0007669"/>
    <property type="project" value="TreeGrafter"/>
</dbReference>